<name>A0A815BMI1_ADIRI</name>
<dbReference type="InterPro" id="IPR045851">
    <property type="entry name" value="AMP-bd_C_sf"/>
</dbReference>
<dbReference type="PANTHER" id="PTHR45527:SF10">
    <property type="entry name" value="PYOCHELIN SYNTHASE PCHF"/>
    <property type="match status" value="1"/>
</dbReference>
<dbReference type="Gene3D" id="3.30.300.30">
    <property type="match status" value="3"/>
</dbReference>
<dbReference type="GO" id="GO:0031177">
    <property type="term" value="F:phosphopantetheine binding"/>
    <property type="evidence" value="ECO:0007669"/>
    <property type="project" value="TreeGrafter"/>
</dbReference>
<evidence type="ECO:0000256" key="3">
    <source>
        <dbReference type="ARBA" id="ARBA00022598"/>
    </source>
</evidence>
<dbReference type="NCBIfam" id="TIGR01733">
    <property type="entry name" value="AA-adenyl-dom"/>
    <property type="match status" value="1"/>
</dbReference>
<feature type="domain" description="Carrier" evidence="4">
    <location>
        <begin position="1523"/>
        <end position="1600"/>
    </location>
</feature>
<comment type="caution">
    <text evidence="5">The sequence shown here is derived from an EMBL/GenBank/DDBJ whole genome shotgun (WGS) entry which is preliminary data.</text>
</comment>
<dbReference type="InterPro" id="IPR042099">
    <property type="entry name" value="ANL_N_sf"/>
</dbReference>
<dbReference type="InterPro" id="IPR001242">
    <property type="entry name" value="Condensation_dom"/>
</dbReference>
<dbReference type="InterPro" id="IPR000415">
    <property type="entry name" value="Nitroreductase-like"/>
</dbReference>
<organism evidence="5 6">
    <name type="scientific">Adineta ricciae</name>
    <name type="common">Rotifer</name>
    <dbReference type="NCBI Taxonomy" id="249248"/>
    <lineage>
        <taxon>Eukaryota</taxon>
        <taxon>Metazoa</taxon>
        <taxon>Spiralia</taxon>
        <taxon>Gnathifera</taxon>
        <taxon>Rotifera</taxon>
        <taxon>Eurotatoria</taxon>
        <taxon>Bdelloidea</taxon>
        <taxon>Adinetida</taxon>
        <taxon>Adinetidae</taxon>
        <taxon>Adineta</taxon>
    </lineage>
</organism>
<dbReference type="SUPFAM" id="SSF56801">
    <property type="entry name" value="Acetyl-CoA synthetase-like"/>
    <property type="match status" value="2"/>
</dbReference>
<dbReference type="GO" id="GO:0044550">
    <property type="term" value="P:secondary metabolite biosynthetic process"/>
    <property type="evidence" value="ECO:0007669"/>
    <property type="project" value="TreeGrafter"/>
</dbReference>
<sequence length="3140" mass="361673">MEIALSQKIKKQQMVPMLSPSVIPATGLAQSIASFAQQRIWFDEKSHHNSATSSIANNLLLPLVIKGGSMSIEYIRTAVDTVLERHTVLRTAIQFDEECGKVIQQVQPMVKSCSYSFQLTKMSLQSQDEIGDLLKNESLNRFAKLEQGLVVRCHVVKIRFDGDMENIYPDDLIVFVFHRVSFDYNSAASFITAFTQAYDQNECNVTNLQYIDFTLYEDQQLINGNLNSEIVIAQQFWHKMINDYSLDEKYPLPLTFMLRDEIHSEREYRTSFVLNSNLMKAQIKFAVSHNVSMFQLGLACYFLLIYELNDRTISDLCVTCPTENRPVVDTKSMIGAFVNILPYRIRINANDSFINLVEQICQLDTDFLKHCQLPYQQIVSGNKNLCSRKIPYHFSYDSVCLLPLDEMILTTKTKDATLSLYTDHPWLHVNGASSTDFALKMIYDQSSRTTYCTFECRGDCYDDMTTASIGQHFHNLLLYIFGQRTENNGFDPTREKIGNFSPLQISIPNSLELSQYLPNVTETSPASYMQTRIWLDERRRHCDFNKPQAATYNIAFFYRPFHDNTLSTNQLCQALQLIINKHHALCTSFIFDTAKDLLMQHILDQKDNKGNTFSIVESMYDTDEQLTDILYNEQTNSKLFDLSLGLVFRCHIVYHKHTSRKGIVGERDVLILNFHHAVFDLSSMNIFLDDLNQAYTTNQLRTDDDSLLDSLKYTIIEQQMPMPTATMFWFSTLRGCNIDQLPPLPFDRYRVSSKSQTNHGISITFNFDQDLSRNFLSYGSSNHIKPEYIALTTYYAFLSKLTNGEKDLCIGMNADGRYRDELKSVIGMFDNVFLLRCQLDPHWFFPQLTKSVCEMATNCKRYSYFPFQRVLSQHSSTSELTFPNTFFAFQSTKNEINKNKISIGDCYMYTMRLPVKTREGEIPSKYDFILSIKHDMNIDQLSCTINASHDLFNVETIDKISQRFHAMLDQLFISGDIQMNKSLNELSLILPHDRLLMKSINNTEISPPSVTCIHHQFIYQAMKYSQKQAVELDEQSLTYSELLYYTQLLSMHILNHHLVIPGKIICQCVKASISMVIGMMAIEVTGSIYCPLSPQDPRDRLYSLIEQTQCRLVLVHSMTQNMFHDKYLKLNIDTTINIDKIANDDYLDRLSRVEVTSESIAYAVFTSGSTGIPKASQVRHRNFSCYIHSVVLVSSLSNMDIVIQLAGCSFDTHVDEILGALISGSTLIMLRPEGNMDFEYIATTLTKKQLTYIGSVPSFFDGLLSFLRSNDRTAILESFRLICIGGETLSVKMASLLKSSVSHNCQVLNFYGPTEATIGSTFCLVDNISNVMSIPIGQLLSNYTCFVVDEFFQPVTANQEGELFVGGEGVFAGYLGREDLTAKALFDFNGSRYYRTGDLVKIDNNGLLYFIGRKDFQIKLRGQRIELGEIERCLLNISISACIVIKWDDDHLIAYVQSCVVDEKQLRKHCQSHLPRHMVPSMFIILKQLPLNNNGKIDRKRLPPPNLSLLTSSSPSASSTPLNQLEQRVHDIWCEFLKCDGRCLPTNKSFFDIGGHSLLLIKLYNRYQTSFDFDNRTLSIGLFFQESTIIQHAKLLQTVTIKSIRTKQTYTLGVNQIEKYRPFPVTEIQQAYLIGREVINQSDHASCFQYEEYDMSSTIDIEQLEKAWNYLIQRHEALRIIFPSNTEQRILEKVPNYTIFILDLNDIQSIEEVLIERRKQLSHQVRPSNQWPLFDIQVTCFSIGNEFYKRLHIGLDLLVLDLWSIKLIMSEWNQLYFMSNAPLNTINLSFQDYVLTQRQFKNTTTYKMDKKYWLDRLNSFPSGPNLPLQCLPNELHIQRHCNSSLTLDKSIWQKLKQRISNHKWTSVNFLISIYAIVLSKWSENKHFAFNLPIFNQSSTHSQVNDLAGNFTTTLLLEINLTEPINFNQFIETIQKQLRNDLEHISYSGVSFIRDLMKARQTRKIILPIAFTYGIGTPDTNKNNNPENYCLDQLPVYSIVQIPQVFLNHIVFEKDEHLLTNWNYVENLFPSEMISNIHHTFIDVLQQLALCDDMWYKPLLISLPIKQQERRANFNKTQWKSNTKEQLLHLLVMKQAQQTPEAWAVQTTSQSLTYKQLVDRAYSLAYYLQQQHEMECNQIIGVLMKKGWEQIVACLSILISGNAYLPLDIDSSDDRLSSLIQQTNVKTILTQSDCHHQFQNLTTISVTTFSNIDYPKPFPLKQQLETDLAYVIYTSSSKCHPKGVMISHQAVLNTIIDMNSRLEISPNDSVLALSHLNVDSSIYDIFGMLIKGGTVVVPDHEHYNNPQHWYDMMIKYEVTIWNTIPMLIQMLIEFLKQNYSQTQLRHILLSGDLISLSLIKSIRKTFGEQLTITSLAGATEASIWSIAYTLPKEIPQKWKSIPCGTPLRNQQYHVYDINLNECPEWVTGELYIGGVSLAHGYWNDQEHTDLNFIIHPRTGERLYRTGDYGRFISDGYIEFIGRKDSQVNIHGHRIELGEIEYYLQQHSDIHQAVVTQDQNSRQLVGYIQLQTNSHHHNEFDQLEISMFDPIERTNFKLARHGVKRQYVDETSFVLTRPELTEKLISSYYQRKTYRQFMNDIVEKSDIEHLLTKCYSNKKNTEHISEDSFSFDTLNYLLSLLTPINVLNQPLPKYRYASYENLYPVQTYIEICTFSQNISPGLYYHNPVQHTLQLIDAFVDCKNINTRLHLIGRSAAIAPLCGKTLASQFCELETGYIIGLLKKEAGRLGFIITRTNHHEIPMSIFNLDENDTHYCFEFSSVKEHVCDSYYPRCIIYQKFAQNNADQWFTYDEKNEAITPLDTEVATVKEDIPLSFETDNYTKAIFRNCQTVIFFIGRSKDRLSTGIMSHSLMSDGLEMNIGMCPIGVSTSLPINLRTTLDIVQAPDFLNRQDKLLHTLFIGKITNEQKYDRAISTARSMSDYNFLLKTYLNNKLPNYMIPSYFRHVETFPLNSNGQVDRESLAKTSRTSLQKENTCLPPSTELEKVIANIWNQILSKDQLYNDLTSNECNQLPLITSQALSSDLIQLNTSTFFHQSNSDSFFDVGGDSLLLLHLYQQYQALFNFDPDILPIRSFFECDTIAEHGKLLQAVIPHSIQTIRWQALNITQGKGLMLREEVHKNVG</sequence>
<proteinExistence type="predicted"/>
<dbReference type="Gene3D" id="3.40.109.10">
    <property type="entry name" value="NADH Oxidase"/>
    <property type="match status" value="1"/>
</dbReference>
<reference evidence="5" key="1">
    <citation type="submission" date="2021-02" db="EMBL/GenBank/DDBJ databases">
        <authorList>
            <person name="Nowell W R."/>
        </authorList>
    </citation>
    <scope>NUCLEOTIDE SEQUENCE</scope>
</reference>
<dbReference type="GO" id="GO:0043041">
    <property type="term" value="P:amino acid activation for nonribosomal peptide biosynthetic process"/>
    <property type="evidence" value="ECO:0007669"/>
    <property type="project" value="TreeGrafter"/>
</dbReference>
<evidence type="ECO:0000313" key="6">
    <source>
        <dbReference type="Proteomes" id="UP000663828"/>
    </source>
</evidence>
<dbReference type="EMBL" id="CAJNOR010002278">
    <property type="protein sequence ID" value="CAF1272147.1"/>
    <property type="molecule type" value="Genomic_DNA"/>
</dbReference>
<evidence type="ECO:0000256" key="2">
    <source>
        <dbReference type="ARBA" id="ARBA00022553"/>
    </source>
</evidence>
<keyword evidence="1" id="KW-0596">Phosphopantetheine</keyword>
<dbReference type="InterPro" id="IPR010071">
    <property type="entry name" value="AA_adenyl_dom"/>
</dbReference>
<dbReference type="Pfam" id="PF00668">
    <property type="entry name" value="Condensation"/>
    <property type="match status" value="3"/>
</dbReference>
<keyword evidence="2" id="KW-0597">Phosphoprotein</keyword>
<dbReference type="InterPro" id="IPR023213">
    <property type="entry name" value="CAT-like_dom_sf"/>
</dbReference>
<dbReference type="InterPro" id="IPR057737">
    <property type="entry name" value="Condensation_MtbB-like"/>
</dbReference>
<dbReference type="Gene3D" id="3.30.559.30">
    <property type="entry name" value="Nonribosomal peptide synthetase, condensation domain"/>
    <property type="match status" value="3"/>
</dbReference>
<dbReference type="GO" id="GO:0005737">
    <property type="term" value="C:cytoplasm"/>
    <property type="evidence" value="ECO:0007669"/>
    <property type="project" value="TreeGrafter"/>
</dbReference>
<dbReference type="Pfam" id="PF00550">
    <property type="entry name" value="PP-binding"/>
    <property type="match status" value="1"/>
</dbReference>
<keyword evidence="6" id="KW-1185">Reference proteome</keyword>
<dbReference type="NCBIfam" id="NF003417">
    <property type="entry name" value="PRK04813.1"/>
    <property type="match status" value="3"/>
</dbReference>
<dbReference type="Gene3D" id="3.40.50.12780">
    <property type="entry name" value="N-terminal domain of ligase-like"/>
    <property type="match status" value="2"/>
</dbReference>
<dbReference type="GO" id="GO:0016874">
    <property type="term" value="F:ligase activity"/>
    <property type="evidence" value="ECO:0007669"/>
    <property type="project" value="UniProtKB-KW"/>
</dbReference>
<dbReference type="SUPFAM" id="SSF52777">
    <property type="entry name" value="CoA-dependent acyltransferases"/>
    <property type="match status" value="6"/>
</dbReference>
<dbReference type="InterPro" id="IPR000873">
    <property type="entry name" value="AMP-dep_synth/lig_dom"/>
</dbReference>
<dbReference type="Pfam" id="PF00501">
    <property type="entry name" value="AMP-binding"/>
    <property type="match status" value="2"/>
</dbReference>
<accession>A0A815BMI1</accession>
<dbReference type="SUPFAM" id="SSF47336">
    <property type="entry name" value="ACP-like"/>
    <property type="match status" value="1"/>
</dbReference>
<dbReference type="PANTHER" id="PTHR45527">
    <property type="entry name" value="NONRIBOSOMAL PEPTIDE SYNTHETASE"/>
    <property type="match status" value="1"/>
</dbReference>
<dbReference type="InterPro" id="IPR009081">
    <property type="entry name" value="PP-bd_ACP"/>
</dbReference>
<gene>
    <name evidence="5" type="ORF">XAT740_LOCUS27354</name>
</gene>
<evidence type="ECO:0000256" key="1">
    <source>
        <dbReference type="ARBA" id="ARBA00022450"/>
    </source>
</evidence>
<dbReference type="CDD" id="cd19535">
    <property type="entry name" value="Cyc_NRPS"/>
    <property type="match status" value="1"/>
</dbReference>
<dbReference type="Gene3D" id="1.10.1200.10">
    <property type="entry name" value="ACP-like"/>
    <property type="match status" value="2"/>
</dbReference>
<dbReference type="PROSITE" id="PS50075">
    <property type="entry name" value="CARRIER"/>
    <property type="match status" value="1"/>
</dbReference>
<protein>
    <recommendedName>
        <fullName evidence="4">Carrier domain-containing protein</fullName>
    </recommendedName>
</protein>
<dbReference type="Gene3D" id="3.30.559.10">
    <property type="entry name" value="Chloramphenicol acetyltransferase-like domain"/>
    <property type="match status" value="3"/>
</dbReference>
<dbReference type="GO" id="GO:0016491">
    <property type="term" value="F:oxidoreductase activity"/>
    <property type="evidence" value="ECO:0007669"/>
    <property type="project" value="InterPro"/>
</dbReference>
<evidence type="ECO:0000259" key="4">
    <source>
        <dbReference type="PROSITE" id="PS50075"/>
    </source>
</evidence>
<dbReference type="CDD" id="cd05930">
    <property type="entry name" value="A_NRPS"/>
    <property type="match status" value="1"/>
</dbReference>
<dbReference type="Proteomes" id="UP000663828">
    <property type="component" value="Unassembled WGS sequence"/>
</dbReference>
<keyword evidence="3" id="KW-0436">Ligase</keyword>
<dbReference type="InterPro" id="IPR036736">
    <property type="entry name" value="ACP-like_sf"/>
</dbReference>
<evidence type="ECO:0000313" key="5">
    <source>
        <dbReference type="EMBL" id="CAF1272147.1"/>
    </source>
</evidence>